<gene>
    <name evidence="1" type="ORF">XENORESO_009332</name>
</gene>
<proteinExistence type="predicted"/>
<name>A0ABV0VYP8_9TELE</name>
<dbReference type="Proteomes" id="UP001444071">
    <property type="component" value="Unassembled WGS sequence"/>
</dbReference>
<sequence length="112" mass="12671">MFSYKTVLPNGSCCFASVLLFVTPYPLVGLQSLPLHEPELLPLLTEALPWGSRLLSAAGVRLERRNQLFTFTCYYTTKDNKWANKQSYYTCNDSNPHKCRTLIHGHQHAPAA</sequence>
<keyword evidence="2" id="KW-1185">Reference proteome</keyword>
<reference evidence="1 2" key="1">
    <citation type="submission" date="2021-06" db="EMBL/GenBank/DDBJ databases">
        <authorList>
            <person name="Palmer J.M."/>
        </authorList>
    </citation>
    <scope>NUCLEOTIDE SEQUENCE [LARGE SCALE GENOMIC DNA]</scope>
    <source>
        <strain evidence="1 2">XR_2019</strain>
        <tissue evidence="1">Muscle</tissue>
    </source>
</reference>
<dbReference type="EMBL" id="JAHRIM010020313">
    <property type="protein sequence ID" value="MEQ2262382.1"/>
    <property type="molecule type" value="Genomic_DNA"/>
</dbReference>
<evidence type="ECO:0000313" key="1">
    <source>
        <dbReference type="EMBL" id="MEQ2262382.1"/>
    </source>
</evidence>
<evidence type="ECO:0000313" key="2">
    <source>
        <dbReference type="Proteomes" id="UP001444071"/>
    </source>
</evidence>
<protein>
    <submittedName>
        <fullName evidence="1">Uncharacterized protein</fullName>
    </submittedName>
</protein>
<organism evidence="1 2">
    <name type="scientific">Xenotaenia resolanae</name>
    <dbReference type="NCBI Taxonomy" id="208358"/>
    <lineage>
        <taxon>Eukaryota</taxon>
        <taxon>Metazoa</taxon>
        <taxon>Chordata</taxon>
        <taxon>Craniata</taxon>
        <taxon>Vertebrata</taxon>
        <taxon>Euteleostomi</taxon>
        <taxon>Actinopterygii</taxon>
        <taxon>Neopterygii</taxon>
        <taxon>Teleostei</taxon>
        <taxon>Neoteleostei</taxon>
        <taxon>Acanthomorphata</taxon>
        <taxon>Ovalentaria</taxon>
        <taxon>Atherinomorphae</taxon>
        <taxon>Cyprinodontiformes</taxon>
        <taxon>Goodeidae</taxon>
        <taxon>Xenotaenia</taxon>
    </lineage>
</organism>
<accession>A0ABV0VYP8</accession>
<comment type="caution">
    <text evidence="1">The sequence shown here is derived from an EMBL/GenBank/DDBJ whole genome shotgun (WGS) entry which is preliminary data.</text>
</comment>